<name>A0A9P4PMR8_9PLEO</name>
<gene>
    <name evidence="2" type="ORF">P171DRAFT_482880</name>
</gene>
<organism evidence="2 3">
    <name type="scientific">Karstenula rhodostoma CBS 690.94</name>
    <dbReference type="NCBI Taxonomy" id="1392251"/>
    <lineage>
        <taxon>Eukaryota</taxon>
        <taxon>Fungi</taxon>
        <taxon>Dikarya</taxon>
        <taxon>Ascomycota</taxon>
        <taxon>Pezizomycotina</taxon>
        <taxon>Dothideomycetes</taxon>
        <taxon>Pleosporomycetidae</taxon>
        <taxon>Pleosporales</taxon>
        <taxon>Massarineae</taxon>
        <taxon>Didymosphaeriaceae</taxon>
        <taxon>Karstenula</taxon>
    </lineage>
</organism>
<dbReference type="Proteomes" id="UP000799764">
    <property type="component" value="Unassembled WGS sequence"/>
</dbReference>
<accession>A0A9P4PMR8</accession>
<keyword evidence="3" id="KW-1185">Reference proteome</keyword>
<feature type="compositionally biased region" description="Acidic residues" evidence="1">
    <location>
        <begin position="88"/>
        <end position="100"/>
    </location>
</feature>
<feature type="compositionally biased region" description="Low complexity" evidence="1">
    <location>
        <begin position="59"/>
        <end position="73"/>
    </location>
</feature>
<feature type="compositionally biased region" description="Acidic residues" evidence="1">
    <location>
        <begin position="8"/>
        <end position="17"/>
    </location>
</feature>
<protein>
    <submittedName>
        <fullName evidence="2">Uncharacterized protein</fullName>
    </submittedName>
</protein>
<proteinExistence type="predicted"/>
<dbReference type="EMBL" id="MU001497">
    <property type="protein sequence ID" value="KAF2446802.1"/>
    <property type="molecule type" value="Genomic_DNA"/>
</dbReference>
<comment type="caution">
    <text evidence="2">The sequence shown here is derived from an EMBL/GenBank/DDBJ whole genome shotgun (WGS) entry which is preliminary data.</text>
</comment>
<feature type="compositionally biased region" description="Acidic residues" evidence="1">
    <location>
        <begin position="25"/>
        <end position="58"/>
    </location>
</feature>
<feature type="region of interest" description="Disordered" evidence="1">
    <location>
        <begin position="1"/>
        <end position="149"/>
    </location>
</feature>
<reference evidence="2" key="1">
    <citation type="journal article" date="2020" name="Stud. Mycol.">
        <title>101 Dothideomycetes genomes: a test case for predicting lifestyles and emergence of pathogens.</title>
        <authorList>
            <person name="Haridas S."/>
            <person name="Albert R."/>
            <person name="Binder M."/>
            <person name="Bloem J."/>
            <person name="Labutti K."/>
            <person name="Salamov A."/>
            <person name="Andreopoulos B."/>
            <person name="Baker S."/>
            <person name="Barry K."/>
            <person name="Bills G."/>
            <person name="Bluhm B."/>
            <person name="Cannon C."/>
            <person name="Castanera R."/>
            <person name="Culley D."/>
            <person name="Daum C."/>
            <person name="Ezra D."/>
            <person name="Gonzalez J."/>
            <person name="Henrissat B."/>
            <person name="Kuo A."/>
            <person name="Liang C."/>
            <person name="Lipzen A."/>
            <person name="Lutzoni F."/>
            <person name="Magnuson J."/>
            <person name="Mondo S."/>
            <person name="Nolan M."/>
            <person name="Ohm R."/>
            <person name="Pangilinan J."/>
            <person name="Park H.-J."/>
            <person name="Ramirez L."/>
            <person name="Alfaro M."/>
            <person name="Sun H."/>
            <person name="Tritt A."/>
            <person name="Yoshinaga Y."/>
            <person name="Zwiers L.-H."/>
            <person name="Turgeon B."/>
            <person name="Goodwin S."/>
            <person name="Spatafora J."/>
            <person name="Crous P."/>
            <person name="Grigoriev I."/>
        </authorList>
    </citation>
    <scope>NUCLEOTIDE SEQUENCE</scope>
    <source>
        <strain evidence="2">CBS 690.94</strain>
    </source>
</reference>
<feature type="compositionally biased region" description="Low complexity" evidence="1">
    <location>
        <begin position="128"/>
        <end position="144"/>
    </location>
</feature>
<evidence type="ECO:0000256" key="1">
    <source>
        <dbReference type="SAM" id="MobiDB-lite"/>
    </source>
</evidence>
<sequence length="201" mass="22365">MPPRPTRDEDEDEDEEKYEGRQYDEEGEGEEQEDSDEDGSAYEGEGDGEASDWDENAYDDNQTAQQGQGQGQWQEDDEEEEHYQAQAQEDDDDSDDEYEPQGDAQVNPHAAESQYLQEQHYAADMEHSSAPVSVGSSPGPEETGPGQGHLCDPCMFGSCSYGNQEAQSSSTPYLGHNGHRVVIPRDQVCECCQWDPNAPMD</sequence>
<dbReference type="AlphaFoldDB" id="A0A9P4PMR8"/>
<evidence type="ECO:0000313" key="3">
    <source>
        <dbReference type="Proteomes" id="UP000799764"/>
    </source>
</evidence>
<evidence type="ECO:0000313" key="2">
    <source>
        <dbReference type="EMBL" id="KAF2446802.1"/>
    </source>
</evidence>